<evidence type="ECO:0000313" key="1">
    <source>
        <dbReference type="EMBL" id="CAE7853853.1"/>
    </source>
</evidence>
<sequence length="186" mass="21211">MRLYGLIGDSSLYCKGRKGPKRIGSQLQEQLETDDLWHYAIANAGVHTILQRLRDTPLTFETLGISYFGNDVTEGRIRPEVRAAWFELMDLVEEKAQRVVFVVGGSSKRYAKHHGLTAQYDENLAQVRTWLGHRGHLVHTFEKQLWSWGLARDGMHWDADVAEELSATWADLLSPPCRLAMPHEVV</sequence>
<dbReference type="AlphaFoldDB" id="A0A813A7V7"/>
<keyword evidence="2" id="KW-1185">Reference proteome</keyword>
<comment type="caution">
    <text evidence="1">The sequence shown here is derived from an EMBL/GenBank/DDBJ whole genome shotgun (WGS) entry which is preliminary data.</text>
</comment>
<evidence type="ECO:0000313" key="2">
    <source>
        <dbReference type="Proteomes" id="UP000601435"/>
    </source>
</evidence>
<dbReference type="EMBL" id="CAJNJA010054877">
    <property type="protein sequence ID" value="CAE7853853.1"/>
    <property type="molecule type" value="Genomic_DNA"/>
</dbReference>
<organism evidence="1 2">
    <name type="scientific">Symbiodinium necroappetens</name>
    <dbReference type="NCBI Taxonomy" id="1628268"/>
    <lineage>
        <taxon>Eukaryota</taxon>
        <taxon>Sar</taxon>
        <taxon>Alveolata</taxon>
        <taxon>Dinophyceae</taxon>
        <taxon>Suessiales</taxon>
        <taxon>Symbiodiniaceae</taxon>
        <taxon>Symbiodinium</taxon>
    </lineage>
</organism>
<dbReference type="SUPFAM" id="SSF52266">
    <property type="entry name" value="SGNH hydrolase"/>
    <property type="match status" value="1"/>
</dbReference>
<evidence type="ECO:0008006" key="3">
    <source>
        <dbReference type="Google" id="ProtNLM"/>
    </source>
</evidence>
<proteinExistence type="predicted"/>
<name>A0A813A7V7_9DINO</name>
<dbReference type="Proteomes" id="UP000601435">
    <property type="component" value="Unassembled WGS sequence"/>
</dbReference>
<reference evidence="1" key="1">
    <citation type="submission" date="2021-02" db="EMBL/GenBank/DDBJ databases">
        <authorList>
            <person name="Dougan E. K."/>
            <person name="Rhodes N."/>
            <person name="Thang M."/>
            <person name="Chan C."/>
        </authorList>
    </citation>
    <scope>NUCLEOTIDE SEQUENCE</scope>
</reference>
<gene>
    <name evidence="1" type="ORF">SNEC2469_LOCUS26696</name>
</gene>
<accession>A0A813A7V7</accession>
<dbReference type="CDD" id="cd00229">
    <property type="entry name" value="SGNH_hydrolase"/>
    <property type="match status" value="1"/>
</dbReference>
<dbReference type="OrthoDB" id="425497at2759"/>
<protein>
    <recommendedName>
        <fullName evidence="3">SGNH hydrolase-type esterase domain-containing protein</fullName>
    </recommendedName>
</protein>